<dbReference type="STRING" id="219572.A7J50_3359"/>
<protein>
    <submittedName>
        <fullName evidence="3">Membrane protein</fullName>
    </submittedName>
</protein>
<sequence>MVRLVILLLGVDYLRSYWRTLTAIGVVGILAGSIVFIDALDDALYFPINPFAWLLLLEGSATLIVAHSGIVGQRKLRYLKGFSFVLAASLILAGHHHGNFILSMIFGTLFLADGLLQIVSAYVVRYRTWRIAMFGGGVEIALAIFFFQPYPTDYIGTVPYCLGLGLFFAGWNMLLVAGRARRMVSNPALEGDAQSPIPGPSHKKPTERDSATDDNAQALIVHIWTPLGVANAEVVRRPLIERYIAAVDKNGVISTGHAALEAPDGLYVSLYPAEDIDHSPDQFMRLLRATDDNNMPGEFQSDYLTESQAWCPSTVQVHLRNYDPQHLHDFWETYRKDTTYNLTHRNCSSSVIQVLEAALEGSLGRIWGHYGLYRILGKIFTTPELWVAIQIRKRAQTMAWTPGLALDYARALSMLVDPRPTGWINTSQRAFQKIRSLRRQWQKEKALAESSRKNPPDDLKKPM</sequence>
<dbReference type="Proteomes" id="UP000077829">
    <property type="component" value="Chromosome"/>
</dbReference>
<evidence type="ECO:0000313" key="4">
    <source>
        <dbReference type="Proteomes" id="UP000077829"/>
    </source>
</evidence>
<feature type="transmembrane region" description="Helical" evidence="2">
    <location>
        <begin position="100"/>
        <end position="124"/>
    </location>
</feature>
<evidence type="ECO:0000313" key="3">
    <source>
        <dbReference type="EMBL" id="ANF86737.1"/>
    </source>
</evidence>
<feature type="region of interest" description="Disordered" evidence="1">
    <location>
        <begin position="189"/>
        <end position="211"/>
    </location>
</feature>
<feature type="transmembrane region" description="Helical" evidence="2">
    <location>
        <begin position="157"/>
        <end position="177"/>
    </location>
</feature>
<evidence type="ECO:0000256" key="2">
    <source>
        <dbReference type="SAM" id="Phobius"/>
    </source>
</evidence>
<dbReference type="KEGG" id="panr:A7J50_3359"/>
<dbReference type="AlphaFoldDB" id="A0A172Z2L2"/>
<accession>A0A172Z2L2</accession>
<keyword evidence="2" id="KW-0812">Transmembrane</keyword>
<reference evidence="3 4" key="1">
    <citation type="submission" date="2016-05" db="EMBL/GenBank/DDBJ databases">
        <title>Complete genome sequence of Pseudomonas antarctica PAMC 27494.</title>
        <authorList>
            <person name="Lee J."/>
        </authorList>
    </citation>
    <scope>NUCLEOTIDE SEQUENCE [LARGE SCALE GENOMIC DNA]</scope>
    <source>
        <strain evidence="3 4">PAMC 27494</strain>
    </source>
</reference>
<dbReference type="PANTHER" id="PTHR34989:SF1">
    <property type="entry name" value="PROTEIN HDED"/>
    <property type="match status" value="1"/>
</dbReference>
<name>A0A172Z2L2_9PSED</name>
<feature type="transmembrane region" description="Helical" evidence="2">
    <location>
        <begin position="51"/>
        <end position="71"/>
    </location>
</feature>
<dbReference type="InterPro" id="IPR052712">
    <property type="entry name" value="Acid_resist_chaperone_HdeD"/>
</dbReference>
<organism evidence="3 4">
    <name type="scientific">Pseudomonas antarctica</name>
    <dbReference type="NCBI Taxonomy" id="219572"/>
    <lineage>
        <taxon>Bacteria</taxon>
        <taxon>Pseudomonadati</taxon>
        <taxon>Pseudomonadota</taxon>
        <taxon>Gammaproteobacteria</taxon>
        <taxon>Pseudomonadales</taxon>
        <taxon>Pseudomonadaceae</taxon>
        <taxon>Pseudomonas</taxon>
    </lineage>
</organism>
<dbReference type="RefSeq" id="WP_064452822.1">
    <property type="nucleotide sequence ID" value="NZ_CP015600.1"/>
</dbReference>
<feature type="transmembrane region" description="Helical" evidence="2">
    <location>
        <begin position="131"/>
        <end position="151"/>
    </location>
</feature>
<feature type="transmembrane region" description="Helical" evidence="2">
    <location>
        <begin position="21"/>
        <end position="39"/>
    </location>
</feature>
<gene>
    <name evidence="3" type="ORF">A7J50_3359</name>
</gene>
<dbReference type="PATRIC" id="fig|219572.3.peg.3455"/>
<feature type="transmembrane region" description="Helical" evidence="2">
    <location>
        <begin position="78"/>
        <end position="94"/>
    </location>
</feature>
<evidence type="ECO:0000256" key="1">
    <source>
        <dbReference type="SAM" id="MobiDB-lite"/>
    </source>
</evidence>
<dbReference type="EMBL" id="CP015600">
    <property type="protein sequence ID" value="ANF86737.1"/>
    <property type="molecule type" value="Genomic_DNA"/>
</dbReference>
<keyword evidence="2" id="KW-1133">Transmembrane helix</keyword>
<dbReference type="PANTHER" id="PTHR34989">
    <property type="entry name" value="PROTEIN HDED"/>
    <property type="match status" value="1"/>
</dbReference>
<proteinExistence type="predicted"/>
<keyword evidence="2" id="KW-0472">Membrane</keyword>
<feature type="region of interest" description="Disordered" evidence="1">
    <location>
        <begin position="444"/>
        <end position="463"/>
    </location>
</feature>
<dbReference type="GO" id="GO:0005886">
    <property type="term" value="C:plasma membrane"/>
    <property type="evidence" value="ECO:0007669"/>
    <property type="project" value="TreeGrafter"/>
</dbReference>